<protein>
    <submittedName>
        <fullName evidence="1">Terminase small subunit (DNA packaging protein Nu1)</fullName>
    </submittedName>
</protein>
<keyword evidence="2" id="KW-1185">Reference proteome</keyword>
<name>A0A2U9S8K3_9PROT</name>
<evidence type="ECO:0000313" key="2">
    <source>
        <dbReference type="Proteomes" id="UP000249605"/>
    </source>
</evidence>
<dbReference type="RefSeq" id="WP_111068619.1">
    <property type="nucleotide sequence ID" value="NZ_CP029830.1"/>
</dbReference>
<dbReference type="InterPro" id="IPR010906">
    <property type="entry name" value="Phage_lambda_Nu1_terminase-ssu"/>
</dbReference>
<evidence type="ECO:0000313" key="1">
    <source>
        <dbReference type="EMBL" id="AWU95870.1"/>
    </source>
</evidence>
<organism evidence="1 2">
    <name type="scientific">Azospirillum ramasamyi</name>
    <dbReference type="NCBI Taxonomy" id="682998"/>
    <lineage>
        <taxon>Bacteria</taxon>
        <taxon>Pseudomonadati</taxon>
        <taxon>Pseudomonadota</taxon>
        <taxon>Alphaproteobacteria</taxon>
        <taxon>Rhodospirillales</taxon>
        <taxon>Azospirillaceae</taxon>
        <taxon>Azospirillum</taxon>
    </lineage>
</organism>
<dbReference type="InterPro" id="IPR009061">
    <property type="entry name" value="DNA-bd_dom_put_sf"/>
</dbReference>
<dbReference type="AlphaFoldDB" id="A0A2U9S8K3"/>
<dbReference type="InterPro" id="IPR036388">
    <property type="entry name" value="WH-like_DNA-bd_sf"/>
</dbReference>
<dbReference type="SUPFAM" id="SSF46955">
    <property type="entry name" value="Putative DNA-binding domain"/>
    <property type="match status" value="1"/>
</dbReference>
<dbReference type="OrthoDB" id="8410638at2"/>
<gene>
    <name evidence="1" type="ORF">DM194_16505</name>
</gene>
<dbReference type="Pfam" id="PF07471">
    <property type="entry name" value="Phage_Nu1"/>
    <property type="match status" value="1"/>
</dbReference>
<reference evidence="1 2" key="1">
    <citation type="submission" date="2018-06" db="EMBL/GenBank/DDBJ databases">
        <title>Complete genome sequencing of Azospirillum sp. M2T2B2.</title>
        <authorList>
            <person name="Heo J."/>
            <person name="Kim S.-J."/>
            <person name="Kwon S.-W."/>
            <person name="Anandham R."/>
        </authorList>
    </citation>
    <scope>NUCLEOTIDE SEQUENCE [LARGE SCALE GENOMIC DNA]</scope>
    <source>
        <strain evidence="1 2">M2T2B2</strain>
        <plasmid evidence="1 2">unnamed1</plasmid>
    </source>
</reference>
<keyword evidence="1" id="KW-0614">Plasmid</keyword>
<dbReference type="EMBL" id="CP029830">
    <property type="protein sequence ID" value="AWU95870.1"/>
    <property type="molecule type" value="Genomic_DNA"/>
</dbReference>
<dbReference type="KEGG" id="azm:DM194_16505"/>
<dbReference type="Proteomes" id="UP000249605">
    <property type="component" value="Plasmid unnamed1"/>
</dbReference>
<sequence>MSKPGQRVNRAELADLFGVSLPTVDAWVRDGCPFAEKGAKGREWAFATADVHRWLVDRAVADVAAGYEGEIGVITADEAKRRKAVADAVVAEIKADEALNEVVNRHEAAADVAGFCISLRTGLSNAVAKIAGRAAAMTGAPEIQAMAEKEINQAFDAARDELVKAWGAGLAIGQDDEPRA</sequence>
<accession>A0A2U9S8K3</accession>
<dbReference type="Gene3D" id="1.10.10.10">
    <property type="entry name" value="Winged helix-like DNA-binding domain superfamily/Winged helix DNA-binding domain"/>
    <property type="match status" value="1"/>
</dbReference>
<geneLocation type="plasmid" evidence="1 2">
    <name>unnamed1</name>
</geneLocation>
<proteinExistence type="predicted"/>